<comment type="caution">
    <text evidence="2">The sequence shown here is derived from an EMBL/GenBank/DDBJ whole genome shotgun (WGS) entry which is preliminary data.</text>
</comment>
<gene>
    <name evidence="2" type="ORF">ACM44_06425</name>
</gene>
<keyword evidence="3" id="KW-1185">Reference proteome</keyword>
<organism evidence="2 3">
    <name type="scientific">Chryseobacterium koreense CCUG 49689</name>
    <dbReference type="NCBI Taxonomy" id="1304281"/>
    <lineage>
        <taxon>Bacteria</taxon>
        <taxon>Pseudomonadati</taxon>
        <taxon>Bacteroidota</taxon>
        <taxon>Flavobacteriia</taxon>
        <taxon>Flavobacteriales</taxon>
        <taxon>Weeksellaceae</taxon>
        <taxon>Chryseobacterium group</taxon>
        <taxon>Chryseobacterium</taxon>
    </lineage>
</organism>
<dbReference type="Proteomes" id="UP000035900">
    <property type="component" value="Unassembled WGS sequence"/>
</dbReference>
<reference evidence="2 3" key="1">
    <citation type="journal article" date="2004" name="Int. J. Syst. Evol. Microbiol.">
        <title>Kaistella koreensis gen. nov., sp. nov., a novel member of the Chryseobacterium-Bergeyella-Riemerella branch.</title>
        <authorList>
            <person name="Kim M.K."/>
            <person name="Im W.T."/>
            <person name="Shin Y.K."/>
            <person name="Lim J.H."/>
            <person name="Kim S.H."/>
            <person name="Lee B.C."/>
            <person name="Park M.Y."/>
            <person name="Lee K.Y."/>
            <person name="Lee S.T."/>
        </authorList>
    </citation>
    <scope>NUCLEOTIDE SEQUENCE [LARGE SCALE GENOMIC DNA]</scope>
    <source>
        <strain evidence="2 3">CCUG 49689</strain>
    </source>
</reference>
<accession>A0A0J7IZL5</accession>
<evidence type="ECO:0000313" key="3">
    <source>
        <dbReference type="Proteomes" id="UP000035900"/>
    </source>
</evidence>
<proteinExistence type="predicted"/>
<protein>
    <submittedName>
        <fullName evidence="2">Uncharacterized protein</fullName>
    </submittedName>
</protein>
<feature type="transmembrane region" description="Helical" evidence="1">
    <location>
        <begin position="15"/>
        <end position="34"/>
    </location>
</feature>
<evidence type="ECO:0000313" key="2">
    <source>
        <dbReference type="EMBL" id="KMQ71462.1"/>
    </source>
</evidence>
<dbReference type="STRING" id="1304281.ACM44_06425"/>
<evidence type="ECO:0000256" key="1">
    <source>
        <dbReference type="SAM" id="Phobius"/>
    </source>
</evidence>
<dbReference type="PATRIC" id="fig|1304281.5.peg.1380"/>
<keyword evidence="1" id="KW-1133">Transmembrane helix</keyword>
<keyword evidence="1" id="KW-0812">Transmembrane</keyword>
<sequence length="239" mass="27827">MWGLPLLEKIKFGDIDITSIFFYIFLQSLCFVLLEGKMDHSFKPYAAYKKFHKEKYAERFVFTKKIGTKETILLQSKKITEEIKNSKQSLSEEILQHKNVSEEIHHLATENNQLLKTSDFNFEIRNTANLILADVMEDYFISKDSEENLSNFLLRKRKSGKIIFTKTARNGVSVQPILDFFSKYTDLIEKCKNEEINEEKITTQVEAIKIINEIVLANDKHGNPVEIPINSKNFSKYLS</sequence>
<dbReference type="EMBL" id="LFNG01000007">
    <property type="protein sequence ID" value="KMQ71462.1"/>
    <property type="molecule type" value="Genomic_DNA"/>
</dbReference>
<dbReference type="AlphaFoldDB" id="A0A0J7IZL5"/>
<keyword evidence="1" id="KW-0472">Membrane</keyword>
<name>A0A0J7IZL5_9FLAO</name>